<reference evidence="1" key="1">
    <citation type="submission" date="2022-04" db="EMBL/GenBank/DDBJ databases">
        <title>Jade perch genome.</title>
        <authorList>
            <person name="Chao B."/>
        </authorList>
    </citation>
    <scope>NUCLEOTIDE SEQUENCE</scope>
    <source>
        <strain evidence="1">CB-2022</strain>
    </source>
</reference>
<proteinExistence type="predicted"/>
<keyword evidence="2" id="KW-1185">Reference proteome</keyword>
<sequence length="172" mass="18806">MDRLVRRASSVLGCPLDSVEVVGNGRMMAKLSSLLNNTSHPLQDSLTALGSSFSERLLHPRCVKERCSSEARQAARRAACEEFIQTRERDSRINKTQEHEENVKKKTVSEPVSRSISRRDMLEIPLPVAGGGGAGGGGGVIAHEREEEEMLLRVADGGVLFHMIITKEDRGG</sequence>
<dbReference type="EMBL" id="CM041541">
    <property type="protein sequence ID" value="KAI3365844.1"/>
    <property type="molecule type" value="Genomic_DNA"/>
</dbReference>
<protein>
    <submittedName>
        <fullName evidence="1">Uncharacterized protein</fullName>
    </submittedName>
</protein>
<evidence type="ECO:0000313" key="1">
    <source>
        <dbReference type="EMBL" id="KAI3365844.1"/>
    </source>
</evidence>
<accession>A0ACB8WE28</accession>
<name>A0ACB8WE28_9TELE</name>
<gene>
    <name evidence="1" type="ORF">L3Q82_000830</name>
</gene>
<dbReference type="Proteomes" id="UP000831701">
    <property type="component" value="Chromosome 11"/>
</dbReference>
<organism evidence="1 2">
    <name type="scientific">Scortum barcoo</name>
    <name type="common">barcoo grunter</name>
    <dbReference type="NCBI Taxonomy" id="214431"/>
    <lineage>
        <taxon>Eukaryota</taxon>
        <taxon>Metazoa</taxon>
        <taxon>Chordata</taxon>
        <taxon>Craniata</taxon>
        <taxon>Vertebrata</taxon>
        <taxon>Euteleostomi</taxon>
        <taxon>Actinopterygii</taxon>
        <taxon>Neopterygii</taxon>
        <taxon>Teleostei</taxon>
        <taxon>Neoteleostei</taxon>
        <taxon>Acanthomorphata</taxon>
        <taxon>Eupercaria</taxon>
        <taxon>Centrarchiformes</taxon>
        <taxon>Terapontoidei</taxon>
        <taxon>Terapontidae</taxon>
        <taxon>Scortum</taxon>
    </lineage>
</organism>
<comment type="caution">
    <text evidence="1">The sequence shown here is derived from an EMBL/GenBank/DDBJ whole genome shotgun (WGS) entry which is preliminary data.</text>
</comment>
<evidence type="ECO:0000313" key="2">
    <source>
        <dbReference type="Proteomes" id="UP000831701"/>
    </source>
</evidence>